<gene>
    <name evidence="12" type="ORF">Zmor_019483</name>
</gene>
<dbReference type="InterPro" id="IPR016024">
    <property type="entry name" value="ARM-type_fold"/>
</dbReference>
<dbReference type="Gene3D" id="1.25.10.10">
    <property type="entry name" value="Leucine-rich Repeat Variant"/>
    <property type="match status" value="1"/>
</dbReference>
<dbReference type="InterPro" id="IPR035309">
    <property type="entry name" value="PSME4"/>
</dbReference>
<evidence type="ECO:0000256" key="3">
    <source>
        <dbReference type="ARBA" id="ARBA00005739"/>
    </source>
</evidence>
<keyword evidence="6" id="KW-0227">DNA damage</keyword>
<dbReference type="InterPro" id="IPR055455">
    <property type="entry name" value="HEAT_PSME4"/>
</dbReference>
<name>A0AA38M8X8_9CUCU</name>
<dbReference type="PANTHER" id="PTHR32170:SF3">
    <property type="entry name" value="PROTEASOME ACTIVATOR COMPLEX SUBUNIT 4"/>
    <property type="match status" value="1"/>
</dbReference>
<dbReference type="GO" id="GO:0070628">
    <property type="term" value="F:proteasome binding"/>
    <property type="evidence" value="ECO:0007669"/>
    <property type="project" value="InterPro"/>
</dbReference>
<keyword evidence="13" id="KW-1185">Reference proteome</keyword>
<keyword evidence="5" id="KW-0677">Repeat</keyword>
<dbReference type="InterPro" id="IPR011989">
    <property type="entry name" value="ARM-like"/>
</dbReference>
<organism evidence="12 13">
    <name type="scientific">Zophobas morio</name>
    <dbReference type="NCBI Taxonomy" id="2755281"/>
    <lineage>
        <taxon>Eukaryota</taxon>
        <taxon>Metazoa</taxon>
        <taxon>Ecdysozoa</taxon>
        <taxon>Arthropoda</taxon>
        <taxon>Hexapoda</taxon>
        <taxon>Insecta</taxon>
        <taxon>Pterygota</taxon>
        <taxon>Neoptera</taxon>
        <taxon>Endopterygota</taxon>
        <taxon>Coleoptera</taxon>
        <taxon>Polyphaga</taxon>
        <taxon>Cucujiformia</taxon>
        <taxon>Tenebrionidae</taxon>
        <taxon>Zophobas</taxon>
    </lineage>
</organism>
<dbReference type="Proteomes" id="UP001168821">
    <property type="component" value="Unassembled WGS sequence"/>
</dbReference>
<dbReference type="Pfam" id="PF16507">
    <property type="entry name" value="HEAT_PSME4_mid"/>
    <property type="match status" value="1"/>
</dbReference>
<dbReference type="InterPro" id="IPR032430">
    <property type="entry name" value="Blm10_mid"/>
</dbReference>
<evidence type="ECO:0000256" key="6">
    <source>
        <dbReference type="ARBA" id="ARBA00022763"/>
    </source>
</evidence>
<protein>
    <recommendedName>
        <fullName evidence="14">Proteasome activator complex subunit 4</fullName>
    </recommendedName>
</protein>
<keyword evidence="8" id="KW-0539">Nucleus</keyword>
<keyword evidence="4" id="KW-0963">Cytoplasm</keyword>
<evidence type="ECO:0000256" key="2">
    <source>
        <dbReference type="ARBA" id="ARBA00004496"/>
    </source>
</evidence>
<reference evidence="12" key="1">
    <citation type="journal article" date="2023" name="G3 (Bethesda)">
        <title>Whole genome assemblies of Zophobas morio and Tenebrio molitor.</title>
        <authorList>
            <person name="Kaur S."/>
            <person name="Stinson S.A."/>
            <person name="diCenzo G.C."/>
        </authorList>
    </citation>
    <scope>NUCLEOTIDE SEQUENCE</scope>
    <source>
        <strain evidence="12">QUZm001</strain>
    </source>
</reference>
<evidence type="ECO:0000256" key="8">
    <source>
        <dbReference type="ARBA" id="ARBA00023242"/>
    </source>
</evidence>
<dbReference type="GO" id="GO:0016607">
    <property type="term" value="C:nuclear speck"/>
    <property type="evidence" value="ECO:0007669"/>
    <property type="project" value="UniProtKB-SubCell"/>
</dbReference>
<comment type="caution">
    <text evidence="12">The sequence shown here is derived from an EMBL/GenBank/DDBJ whole genome shotgun (WGS) entry which is preliminary data.</text>
</comment>
<dbReference type="GO" id="GO:0016504">
    <property type="term" value="F:peptidase activator activity"/>
    <property type="evidence" value="ECO:0007669"/>
    <property type="project" value="InterPro"/>
</dbReference>
<comment type="similarity">
    <text evidence="3">Belongs to the BLM10 family.</text>
</comment>
<dbReference type="InterPro" id="IPR021843">
    <property type="entry name" value="PSME4_C"/>
</dbReference>
<evidence type="ECO:0000259" key="10">
    <source>
        <dbReference type="Pfam" id="PF16507"/>
    </source>
</evidence>
<evidence type="ECO:0000313" key="13">
    <source>
        <dbReference type="Proteomes" id="UP001168821"/>
    </source>
</evidence>
<evidence type="ECO:0008006" key="14">
    <source>
        <dbReference type="Google" id="ProtNLM"/>
    </source>
</evidence>
<evidence type="ECO:0000256" key="4">
    <source>
        <dbReference type="ARBA" id="ARBA00022490"/>
    </source>
</evidence>
<evidence type="ECO:0000259" key="9">
    <source>
        <dbReference type="Pfam" id="PF11919"/>
    </source>
</evidence>
<accession>A0AA38M8X8</accession>
<dbReference type="EMBL" id="JALNTZ010000006">
    <property type="protein sequence ID" value="KAJ3647616.1"/>
    <property type="molecule type" value="Genomic_DNA"/>
</dbReference>
<feature type="domain" description="Proteasome activator Blm10 middle HEAT repeats region" evidence="10">
    <location>
        <begin position="318"/>
        <end position="819"/>
    </location>
</feature>
<dbReference type="PANTHER" id="PTHR32170">
    <property type="entry name" value="PROTEASOME ACTIVATOR COMPLEX SUBUNIT 4"/>
    <property type="match status" value="1"/>
</dbReference>
<evidence type="ECO:0000259" key="11">
    <source>
        <dbReference type="Pfam" id="PF23096"/>
    </source>
</evidence>
<evidence type="ECO:0000256" key="5">
    <source>
        <dbReference type="ARBA" id="ARBA00022737"/>
    </source>
</evidence>
<feature type="domain" description="Proteasome activator complex subunit 4-like HEAT repeat-like" evidence="11">
    <location>
        <begin position="1166"/>
        <end position="1451"/>
    </location>
</feature>
<proteinExistence type="inferred from homology"/>
<sequence length="1831" mass="212596">MDEDVNKRRYAKLGFKPQKENVYNKLLPYADKLDEESTQLYANIKTNLVKSVLAREMRPGCALWTSRLNKYIKIYGMKFSKEDHIGFIKLFYEMLTIPDLEPTRINKCASTLTQLLKKRYLISRDELQLDWRPLYTLCVRVTEKSKTDIGMYRCFSTLEGTIMHVIRLARIYFPASATQEILDEFRPKLCPMSSPTILSAIQYLEIFLPVCVKPEEAPVSYELWFEELMTLWNACHNASAWEDHMMWMMARLSSFTMGYLNWEPYIPMMFVRFSRSFQLPVAYRQKQTGKQYKIEISSMAMWISCALNGDKNSTFFHLEKFMQALESYYYPANLGRWSMKLRELLRKLAYYFVQRIHWERFKKKTWETNIPDHYKLSDQDIDRFVNILKPCLEQAMFSRQGGQDISLALQYLGSLRPNLIIPMTLDKLYSSMDSLTEPHKLTSSMMGVTAVARYMVQGARSNYPEGFTHVLPLLMALLPGIDPNDIRKCLVTFNFMVHFINMIPLINCSEASTYHDDLTEEEHIVCEATDGFEDFVLQFFDRLCLWVESNSLDFVRLEQAGSTNNNKNRAEVIAESALFSIISTVLHQCSPQIFTAALKKVFNFVCDKVMEIHVSGKMVAIICQGFTKVNPKETLKLFIPHLCDIIERLMNENPNIEKEEHLDDELLYNLQILSELVDARTELLNYSERLMNILDRTLHMNSLSGSQMAARMLEVMMTSLTYVLPTEYRSCSTPYNTPVKDFLSIREWGKAQNIKYLKISWYVPGDKEIGLVQSLINKYLLPEIDKLNKYASGTLTLSREELRRSLKIVISILSSHPVLPIWDEPAIQLVNSVLDPWAFNLIVSDSHAVSMPDGTNIRKIIADLMHKVQQRVLETDEGDTKSIHNIVHVYNILLFNKSRVHDFEYQWKNFHIVKKLLEDRLHQNKLHLRHILINRVMLQQEFRIESRSCSFTETHKRILLDLFELSVSRYSEVRISAQSKLFSVVSYFPYSYTVLNSRIFEILQLDSEQHHEKFKGCLYILISPKNTPIVARHDWNFIRQLWPLIIKSMPSEKPSIVNLINAVLDAVNRFFPTIAINLVFPQNCLDTANVLAQNYPKCDLRSFQKCIEESERALQVKCRNRAVAYNETVDGLLDACINGNLHWRYHSMAVTFLKVLVHYDVKYNVRIVRYFLQALINESITIRKTALRVSLFILIQNKPRFKKIEINPYGFGNCKGGQEKLNPGIREDNKWLLYDSKTIPKDAEAWEQSRFLHDHSTGFYAWPKKLEIYAPSEDQPNIDKRFSNLTEEEQEIYSFFSNAGNLEQFIKYFSMEEKKGKDQFNAYKFLLFKNLFKIFEDKLLDPLIPHIEKLVADKNESSQRCAAEIISGLIRGSKHWSYDKVTKLWSLLLPILHTAIVNMCGETMTDWGLSMAMALDSRDPNRHHWILEFLVNDPLSDQTSFVACGRLHMLHAALNQQTWRNAELAVRLYEYFKQHLSHPFQNIRDKISSCLTMIFSKDLILPSDEEMNPPSMKGFFREIMPTLHNLYSYSLSKVNAREAADAAKVSQEMQTLTLDNDEARENAMRLFKLVSKYVTSSVVRMNYSTLPEYFEVLPLCCVLQSNDTDDEIAPICSNLLAVLAYTITIDQVMPSALQAMRKVATCPFWSARAVITEFMSGFVFHNMATIISKKEWVLDIQQMVLELLEDIQPEVRISASQVLSGLLHCQFLPNPEELLAQFKQKAKTKVKRKNNDSSSSLNLVNNTLRFRHAGVLGLCTFINSHPYDVPDYLPDIFGQLGPHLNDPQPIPTTIRKTLGDFKRTHHENWEIHKLKFTEEELLVLSDLTVPPSYYA</sequence>
<comment type="subcellular location">
    <subcellularLocation>
        <location evidence="2">Cytoplasm</location>
    </subcellularLocation>
    <subcellularLocation>
        <location evidence="1">Nucleus speckle</location>
    </subcellularLocation>
</comment>
<evidence type="ECO:0000313" key="12">
    <source>
        <dbReference type="EMBL" id="KAJ3647616.1"/>
    </source>
</evidence>
<evidence type="ECO:0000256" key="1">
    <source>
        <dbReference type="ARBA" id="ARBA00004324"/>
    </source>
</evidence>
<keyword evidence="7" id="KW-0234">DNA repair</keyword>
<dbReference type="Pfam" id="PF11919">
    <property type="entry name" value="PSME4_C"/>
    <property type="match status" value="1"/>
</dbReference>
<dbReference type="SUPFAM" id="SSF48371">
    <property type="entry name" value="ARM repeat"/>
    <property type="match status" value="3"/>
</dbReference>
<feature type="domain" description="Proteasome activator complex subunit 4 C-terminal" evidence="9">
    <location>
        <begin position="1747"/>
        <end position="1831"/>
    </location>
</feature>
<dbReference type="GO" id="GO:0005829">
    <property type="term" value="C:cytosol"/>
    <property type="evidence" value="ECO:0007669"/>
    <property type="project" value="TreeGrafter"/>
</dbReference>
<dbReference type="GO" id="GO:0006281">
    <property type="term" value="P:DNA repair"/>
    <property type="evidence" value="ECO:0007669"/>
    <property type="project" value="UniProtKB-KW"/>
</dbReference>
<dbReference type="GO" id="GO:0010499">
    <property type="term" value="P:proteasomal ubiquitin-independent protein catabolic process"/>
    <property type="evidence" value="ECO:0007669"/>
    <property type="project" value="TreeGrafter"/>
</dbReference>
<evidence type="ECO:0000256" key="7">
    <source>
        <dbReference type="ARBA" id="ARBA00023204"/>
    </source>
</evidence>
<dbReference type="Pfam" id="PF23096">
    <property type="entry name" value="HEAT_PSME4"/>
    <property type="match status" value="1"/>
</dbReference>